<dbReference type="InterPro" id="IPR039552">
    <property type="entry name" value="IS66_C"/>
</dbReference>
<accession>A0A1R3V5W3</accession>
<dbReference type="PANTHER" id="PTHR33678">
    <property type="entry name" value="BLL1576 PROTEIN"/>
    <property type="match status" value="1"/>
</dbReference>
<feature type="domain" description="Transposase IS66 C-terminal" evidence="1">
    <location>
        <begin position="41"/>
        <end position="61"/>
    </location>
</feature>
<evidence type="ECO:0000259" key="1">
    <source>
        <dbReference type="Pfam" id="PF13817"/>
    </source>
</evidence>
<organism evidence="2 3">
    <name type="scientific">Mesorhizobium prunaredense</name>
    <dbReference type="NCBI Taxonomy" id="1631249"/>
    <lineage>
        <taxon>Bacteria</taxon>
        <taxon>Pseudomonadati</taxon>
        <taxon>Pseudomonadota</taxon>
        <taxon>Alphaproteobacteria</taxon>
        <taxon>Hyphomicrobiales</taxon>
        <taxon>Phyllobacteriaceae</taxon>
        <taxon>Mesorhizobium</taxon>
    </lineage>
</organism>
<evidence type="ECO:0000313" key="2">
    <source>
        <dbReference type="EMBL" id="SIT53784.1"/>
    </source>
</evidence>
<dbReference type="AlphaFoldDB" id="A0A1R3V5W3"/>
<evidence type="ECO:0000313" key="3">
    <source>
        <dbReference type="Proteomes" id="UP000188388"/>
    </source>
</evidence>
<reference evidence="3" key="1">
    <citation type="submission" date="2017-01" db="EMBL/GenBank/DDBJ databases">
        <authorList>
            <person name="Brunel B."/>
        </authorList>
    </citation>
    <scope>NUCLEOTIDE SEQUENCE [LARGE SCALE GENOMIC DNA]</scope>
</reference>
<protein>
    <recommendedName>
        <fullName evidence="1">Transposase IS66 C-terminal domain-containing protein</fullName>
    </recommendedName>
</protein>
<keyword evidence="3" id="KW-1185">Reference proteome</keyword>
<gene>
    <name evidence="2" type="ORF">BQ8794_130268</name>
</gene>
<sequence length="69" mass="7266">MVDRLAVGIGIAARPIELNRKNALFAGHDTGTKNWATIAALVETCKLNGVDPLAYLTATLTSQQLIASS</sequence>
<name>A0A1R3V5W3_9HYPH</name>
<proteinExistence type="predicted"/>
<dbReference type="STRING" id="1631249.BQ8794_130268"/>
<dbReference type="EMBL" id="FTPD01000005">
    <property type="protein sequence ID" value="SIT53784.1"/>
    <property type="molecule type" value="Genomic_DNA"/>
</dbReference>
<dbReference type="PANTHER" id="PTHR33678:SF1">
    <property type="entry name" value="BLL1576 PROTEIN"/>
    <property type="match status" value="1"/>
</dbReference>
<dbReference type="Pfam" id="PF13817">
    <property type="entry name" value="DDE_Tnp_IS66_C"/>
    <property type="match status" value="1"/>
</dbReference>
<dbReference type="InterPro" id="IPR052344">
    <property type="entry name" value="Transposase-related"/>
</dbReference>
<dbReference type="Proteomes" id="UP000188388">
    <property type="component" value="Unassembled WGS sequence"/>
</dbReference>